<evidence type="ECO:0000313" key="14">
    <source>
        <dbReference type="EMBL" id="AZR74494.1"/>
    </source>
</evidence>
<dbReference type="GO" id="GO:0006935">
    <property type="term" value="P:chemotaxis"/>
    <property type="evidence" value="ECO:0007669"/>
    <property type="project" value="UniProtKB-KW"/>
</dbReference>
<dbReference type="InterPro" id="IPR033479">
    <property type="entry name" value="dCache_1"/>
</dbReference>
<dbReference type="GO" id="GO:0007165">
    <property type="term" value="P:signal transduction"/>
    <property type="evidence" value="ECO:0007669"/>
    <property type="project" value="UniProtKB-KW"/>
</dbReference>
<dbReference type="PANTHER" id="PTHR32089">
    <property type="entry name" value="METHYL-ACCEPTING CHEMOTAXIS PROTEIN MCPB"/>
    <property type="match status" value="1"/>
</dbReference>
<dbReference type="SMART" id="SM00283">
    <property type="entry name" value="MA"/>
    <property type="match status" value="1"/>
</dbReference>
<evidence type="ECO:0000256" key="5">
    <source>
        <dbReference type="ARBA" id="ARBA00022989"/>
    </source>
</evidence>
<keyword evidence="6 11" id="KW-0472">Membrane</keyword>
<dbReference type="PROSITE" id="PS50885">
    <property type="entry name" value="HAMP"/>
    <property type="match status" value="1"/>
</dbReference>
<reference evidence="14 15" key="1">
    <citation type="submission" date="2016-07" db="EMBL/GenBank/DDBJ databases">
        <title>Genome and transcriptome analysis of iron-reducing fermentative bacteria Anoxybacter fermentans.</title>
        <authorList>
            <person name="Zeng X."/>
            <person name="Shao Z."/>
        </authorList>
    </citation>
    <scope>NUCLEOTIDE SEQUENCE [LARGE SCALE GENOMIC DNA]</scope>
    <source>
        <strain evidence="14 15">DY22613</strain>
    </source>
</reference>
<feature type="transmembrane region" description="Helical" evidence="11">
    <location>
        <begin position="278"/>
        <end position="301"/>
    </location>
</feature>
<evidence type="ECO:0000256" key="8">
    <source>
        <dbReference type="ARBA" id="ARBA00029447"/>
    </source>
</evidence>
<dbReference type="CDD" id="cd11386">
    <property type="entry name" value="MCP_signal"/>
    <property type="match status" value="1"/>
</dbReference>
<feature type="transmembrane region" description="Helical" evidence="11">
    <location>
        <begin position="12"/>
        <end position="34"/>
    </location>
</feature>
<dbReference type="GO" id="GO:0005886">
    <property type="term" value="C:plasma membrane"/>
    <property type="evidence" value="ECO:0007669"/>
    <property type="project" value="UniProtKB-SubCell"/>
</dbReference>
<dbReference type="OrthoDB" id="9762005at2"/>
<evidence type="ECO:0000313" key="15">
    <source>
        <dbReference type="Proteomes" id="UP000267250"/>
    </source>
</evidence>
<keyword evidence="5 11" id="KW-1133">Transmembrane helix</keyword>
<dbReference type="CDD" id="cd18773">
    <property type="entry name" value="PDC1_HK_sensor"/>
    <property type="match status" value="1"/>
</dbReference>
<evidence type="ECO:0000256" key="2">
    <source>
        <dbReference type="ARBA" id="ARBA00022475"/>
    </source>
</evidence>
<evidence type="ECO:0000256" key="7">
    <source>
        <dbReference type="ARBA" id="ARBA00023224"/>
    </source>
</evidence>
<feature type="domain" description="Methyl-accepting transducer" evidence="12">
    <location>
        <begin position="374"/>
        <end position="631"/>
    </location>
</feature>
<dbReference type="SUPFAM" id="SSF58104">
    <property type="entry name" value="Methyl-accepting chemotaxis protein (MCP) signaling domain"/>
    <property type="match status" value="1"/>
</dbReference>
<dbReference type="PROSITE" id="PS50111">
    <property type="entry name" value="CHEMOTAXIS_TRANSDUC_2"/>
    <property type="match status" value="1"/>
</dbReference>
<dbReference type="Gene3D" id="1.10.287.950">
    <property type="entry name" value="Methyl-accepting chemotaxis protein"/>
    <property type="match status" value="1"/>
</dbReference>
<evidence type="ECO:0000256" key="1">
    <source>
        <dbReference type="ARBA" id="ARBA00004651"/>
    </source>
</evidence>
<dbReference type="SUPFAM" id="SSF103190">
    <property type="entry name" value="Sensory domain-like"/>
    <property type="match status" value="1"/>
</dbReference>
<dbReference type="KEGG" id="aft:BBF96_14535"/>
<evidence type="ECO:0000256" key="6">
    <source>
        <dbReference type="ARBA" id="ARBA00023136"/>
    </source>
</evidence>
<evidence type="ECO:0008006" key="16">
    <source>
        <dbReference type="Google" id="ProtNLM"/>
    </source>
</evidence>
<dbReference type="Proteomes" id="UP000267250">
    <property type="component" value="Chromosome"/>
</dbReference>
<dbReference type="InterPro" id="IPR003660">
    <property type="entry name" value="HAMP_dom"/>
</dbReference>
<keyword evidence="3" id="KW-0145">Chemotaxis</keyword>
<comment type="similarity">
    <text evidence="8">Belongs to the methyl-accepting chemotaxis (MCP) protein family.</text>
</comment>
<dbReference type="RefSeq" id="WP_127017854.1">
    <property type="nucleotide sequence ID" value="NZ_CP016379.1"/>
</dbReference>
<proteinExistence type="inferred from homology"/>
<keyword evidence="7 9" id="KW-0807">Transducer</keyword>
<dbReference type="AlphaFoldDB" id="A0A3Q9HSB1"/>
<dbReference type="EMBL" id="CP016379">
    <property type="protein sequence ID" value="AZR74494.1"/>
    <property type="molecule type" value="Genomic_DNA"/>
</dbReference>
<keyword evidence="2" id="KW-1003">Cell membrane</keyword>
<dbReference type="CDD" id="cd12912">
    <property type="entry name" value="PDC2_MCP_like"/>
    <property type="match status" value="1"/>
</dbReference>
<evidence type="ECO:0000259" key="13">
    <source>
        <dbReference type="PROSITE" id="PS50885"/>
    </source>
</evidence>
<sequence>MKNFFDNIERRLILVISIFLILIFGTYGIVVYQLSKGNISQLIYKYNSEVTKVLSIQIQNFLDKKRELMLNLSEHPDLKKKDQKELIRLFQRKLDQYSDLQMLYLGTEEGEFYYAPSNVYVPEGFDPRVRPWYQKAKKEGRVIWTDVYIDIATNLPIISVAVPVYDENNQFIGVLGADVNLATMTDLLRKEKIGNTGYAYMTDRQGIVIAHPDKKLVVEKYNLGEKYDFVHHALKEPGTANYEFEGSKRLVSYRPIPEIGAVFVQMPEKEVFAAARKLFPITVIGIIICVIIMSLICWFFIKYFVLKSVEHINRIADQGAKGDLTELVGGNYKGQMGTLANAFDNMILDLREMIREIREAGDKVKTTSEDLAEICNQSEQITAQVADSIQEIATGMETQTYNIEDANQIIKEMNSKIKELNSYSKQIAEIAKESNEIATKGNEMVENVMSQMHSLRESMEKLRKQIQDFEADSKEIETIIHIIDNIANQTNLLALNAAIEAARAGEQGRGFSVVADEIRSLAEESINSAQQIGQLINKIRQEIQEVSSTIESNYQLTNQSEEGVINAGNAFERIADHVAQTTEGMLKIEGIVTDLAESSQEIVERMSNVAATAEESAANAEEVSAATEEQGASIEQMAREANSLAKLAENLLDKIKKFKI</sequence>
<evidence type="ECO:0000256" key="9">
    <source>
        <dbReference type="PROSITE-ProRule" id="PRU00284"/>
    </source>
</evidence>
<dbReference type="PANTHER" id="PTHR32089:SF112">
    <property type="entry name" value="LYSOZYME-LIKE PROTEIN-RELATED"/>
    <property type="match status" value="1"/>
</dbReference>
<dbReference type="Pfam" id="PF02743">
    <property type="entry name" value="dCache_1"/>
    <property type="match status" value="1"/>
</dbReference>
<dbReference type="Gene3D" id="3.30.450.20">
    <property type="entry name" value="PAS domain"/>
    <property type="match status" value="2"/>
</dbReference>
<evidence type="ECO:0000256" key="3">
    <source>
        <dbReference type="ARBA" id="ARBA00022500"/>
    </source>
</evidence>
<feature type="domain" description="HAMP" evidence="13">
    <location>
        <begin position="303"/>
        <end position="355"/>
    </location>
</feature>
<evidence type="ECO:0000256" key="10">
    <source>
        <dbReference type="SAM" id="Coils"/>
    </source>
</evidence>
<feature type="coiled-coil region" evidence="10">
    <location>
        <begin position="403"/>
        <end position="479"/>
    </location>
</feature>
<dbReference type="InterPro" id="IPR029151">
    <property type="entry name" value="Sensor-like_sf"/>
</dbReference>
<organism evidence="14 15">
    <name type="scientific">Anoxybacter fermentans</name>
    <dbReference type="NCBI Taxonomy" id="1323375"/>
    <lineage>
        <taxon>Bacteria</taxon>
        <taxon>Bacillati</taxon>
        <taxon>Bacillota</taxon>
        <taxon>Clostridia</taxon>
        <taxon>Halanaerobiales</taxon>
        <taxon>Anoxybacter</taxon>
    </lineage>
</organism>
<keyword evidence="10" id="KW-0175">Coiled coil</keyword>
<comment type="subcellular location">
    <subcellularLocation>
        <location evidence="1">Cell membrane</location>
        <topology evidence="1">Multi-pass membrane protein</topology>
    </subcellularLocation>
</comment>
<dbReference type="InterPro" id="IPR004089">
    <property type="entry name" value="MCPsignal_dom"/>
</dbReference>
<accession>A0A3Q9HSB1</accession>
<keyword evidence="4 11" id="KW-0812">Transmembrane</keyword>
<name>A0A3Q9HSB1_9FIRM</name>
<evidence type="ECO:0000256" key="11">
    <source>
        <dbReference type="SAM" id="Phobius"/>
    </source>
</evidence>
<evidence type="ECO:0000259" key="12">
    <source>
        <dbReference type="PROSITE" id="PS50111"/>
    </source>
</evidence>
<dbReference type="Pfam" id="PF00015">
    <property type="entry name" value="MCPsignal"/>
    <property type="match status" value="1"/>
</dbReference>
<evidence type="ECO:0000256" key="4">
    <source>
        <dbReference type="ARBA" id="ARBA00022692"/>
    </source>
</evidence>
<protein>
    <recommendedName>
        <fullName evidence="16">Chemotaxis protein</fullName>
    </recommendedName>
</protein>
<gene>
    <name evidence="14" type="ORF">BBF96_14535</name>
</gene>
<feature type="coiled-coil region" evidence="10">
    <location>
        <begin position="603"/>
        <end position="654"/>
    </location>
</feature>
<keyword evidence="15" id="KW-1185">Reference proteome</keyword>